<sequence length="19" mass="2251">MTHELVESSFSLARPYARR</sequence>
<name>A0A2P2NA04_RHIMU</name>
<organism evidence="1">
    <name type="scientific">Rhizophora mucronata</name>
    <name type="common">Asiatic mangrove</name>
    <dbReference type="NCBI Taxonomy" id="61149"/>
    <lineage>
        <taxon>Eukaryota</taxon>
        <taxon>Viridiplantae</taxon>
        <taxon>Streptophyta</taxon>
        <taxon>Embryophyta</taxon>
        <taxon>Tracheophyta</taxon>
        <taxon>Spermatophyta</taxon>
        <taxon>Magnoliopsida</taxon>
        <taxon>eudicotyledons</taxon>
        <taxon>Gunneridae</taxon>
        <taxon>Pentapetalae</taxon>
        <taxon>rosids</taxon>
        <taxon>fabids</taxon>
        <taxon>Malpighiales</taxon>
        <taxon>Rhizophoraceae</taxon>
        <taxon>Rhizophora</taxon>
    </lineage>
</organism>
<protein>
    <submittedName>
        <fullName evidence="1">Uncharacterized protein</fullName>
    </submittedName>
</protein>
<reference evidence="1" key="1">
    <citation type="submission" date="2018-02" db="EMBL/GenBank/DDBJ databases">
        <title>Rhizophora mucronata_Transcriptome.</title>
        <authorList>
            <person name="Meera S.P."/>
            <person name="Sreeshan A."/>
            <person name="Augustine A."/>
        </authorList>
    </citation>
    <scope>NUCLEOTIDE SEQUENCE</scope>
    <source>
        <tissue evidence="1">Leaf</tissue>
    </source>
</reference>
<dbReference type="EMBL" id="GGEC01058815">
    <property type="protein sequence ID" value="MBX39299.1"/>
    <property type="molecule type" value="Transcribed_RNA"/>
</dbReference>
<evidence type="ECO:0000313" key="1">
    <source>
        <dbReference type="EMBL" id="MBX39299.1"/>
    </source>
</evidence>
<proteinExistence type="predicted"/>
<accession>A0A2P2NA04</accession>
<dbReference type="AlphaFoldDB" id="A0A2P2NA04"/>